<dbReference type="VEuPathDB" id="FungiDB:ACJ73_09910"/>
<keyword evidence="2" id="KW-1185">Reference proteome</keyword>
<gene>
    <name evidence="1" type="ORF">ACJ73_09910</name>
</gene>
<accession>A0A1J9Q2L2</accession>
<dbReference type="Proteomes" id="UP000242791">
    <property type="component" value="Unassembled WGS sequence"/>
</dbReference>
<dbReference type="STRING" id="1658174.A0A1J9Q2L2"/>
<dbReference type="OrthoDB" id="4500730at2759"/>
<dbReference type="EMBL" id="LGTZ01003117">
    <property type="protein sequence ID" value="OJD10172.1"/>
    <property type="molecule type" value="Genomic_DNA"/>
</dbReference>
<organism evidence="1 2">
    <name type="scientific">Blastomyces percursus</name>
    <dbReference type="NCBI Taxonomy" id="1658174"/>
    <lineage>
        <taxon>Eukaryota</taxon>
        <taxon>Fungi</taxon>
        <taxon>Dikarya</taxon>
        <taxon>Ascomycota</taxon>
        <taxon>Pezizomycotina</taxon>
        <taxon>Eurotiomycetes</taxon>
        <taxon>Eurotiomycetidae</taxon>
        <taxon>Onygenales</taxon>
        <taxon>Ajellomycetaceae</taxon>
        <taxon>Blastomyces</taxon>
    </lineage>
</organism>
<dbReference type="InterPro" id="IPR027417">
    <property type="entry name" value="P-loop_NTPase"/>
</dbReference>
<dbReference type="SUPFAM" id="SSF52540">
    <property type="entry name" value="P-loop containing nucleoside triphosphate hydrolases"/>
    <property type="match status" value="1"/>
</dbReference>
<reference evidence="1 2" key="1">
    <citation type="submission" date="2015-08" db="EMBL/GenBank/DDBJ databases">
        <title>Emmonsia species relationships and genome sequence.</title>
        <authorList>
            <person name="Cuomo C.A."/>
            <person name="Schwartz I.S."/>
            <person name="Kenyon C."/>
            <person name="De Hoog G.S."/>
            <person name="Govender N.P."/>
            <person name="Botha A."/>
            <person name="Moreno L."/>
            <person name="De Vries M."/>
            <person name="Munoz J.F."/>
            <person name="Stielow J.B."/>
        </authorList>
    </citation>
    <scope>NUCLEOTIDE SEQUENCE [LARGE SCALE GENOMIC DNA]</scope>
    <source>
        <strain evidence="1 2">EI222</strain>
    </source>
</reference>
<dbReference type="Gene3D" id="3.40.50.300">
    <property type="entry name" value="P-loop containing nucleotide triphosphate hydrolases"/>
    <property type="match status" value="1"/>
</dbReference>
<dbReference type="AlphaFoldDB" id="A0A1J9Q2L2"/>
<comment type="caution">
    <text evidence="1">The sequence shown here is derived from an EMBL/GenBank/DDBJ whole genome shotgun (WGS) entry which is preliminary data.</text>
</comment>
<evidence type="ECO:0000313" key="1">
    <source>
        <dbReference type="EMBL" id="OJD10172.1"/>
    </source>
</evidence>
<sequence>MITSHLYRGLVMKREGQIIINMGKYRQLTLFTSWTGFHIVHRTVLAQNTPSIINAAAHMKLFPKWLNKIAKTRRITAVGASTKEAQAVAAAAAEQDKTATAARLALDSIPSNSEEYSAAVAEEERQSHLQTEKHAKFAAANAKLQHATAHSDSTLPFLVDEDVTTAANREKAFTLVMRESPRLREWMKRLSNEVFELKEKSIVWTDGPGEQALVAGGCHLAGISCVVFHAHLKAAERSKVVEEFNTNPDTPVAVGRVLRIGQTKMVKVYEYVVPNYFNVYKLEKSNSKVIPGLMTELNSAIFDVTLRNDEVPDGAVPVDSQKLIDELLKLLRRLESDIDLSSVPDSL</sequence>
<evidence type="ECO:0000313" key="2">
    <source>
        <dbReference type="Proteomes" id="UP000242791"/>
    </source>
</evidence>
<name>A0A1J9Q2L2_9EURO</name>
<proteinExistence type="predicted"/>
<protein>
    <submittedName>
        <fullName evidence="1">Uncharacterized protein</fullName>
    </submittedName>
</protein>